<reference evidence="1" key="1">
    <citation type="submission" date="2021-06" db="EMBL/GenBank/DDBJ databases">
        <title>Genome sequence of Cutibacterium modestum strain KB17-24694.</title>
        <authorList>
            <person name="Dekio I."/>
            <person name="Asahina A."/>
            <person name="Nishida M."/>
        </authorList>
    </citation>
    <scope>NUCLEOTIDE SEQUENCE</scope>
    <source>
        <strain evidence="1">KB17-24694</strain>
    </source>
</reference>
<dbReference type="RefSeq" id="WP_002529093.1">
    <property type="nucleotide sequence ID" value="NZ_AP024747.1"/>
</dbReference>
<evidence type="ECO:0000313" key="2">
    <source>
        <dbReference type="Proteomes" id="UP000825072"/>
    </source>
</evidence>
<dbReference type="AlphaFoldDB" id="A0AAD1KNU4"/>
<dbReference type="GeneID" id="92879643"/>
<gene>
    <name evidence="1" type="ORF">KB1_02600</name>
</gene>
<protein>
    <submittedName>
        <fullName evidence="1">Uncharacterized protein</fullName>
    </submittedName>
</protein>
<dbReference type="Proteomes" id="UP000825072">
    <property type="component" value="Chromosome 1"/>
</dbReference>
<evidence type="ECO:0000313" key="1">
    <source>
        <dbReference type="EMBL" id="BCY24270.1"/>
    </source>
</evidence>
<proteinExistence type="predicted"/>
<accession>A0AAD1KNU4</accession>
<dbReference type="EMBL" id="AP024747">
    <property type="protein sequence ID" value="BCY24270.1"/>
    <property type="molecule type" value="Genomic_DNA"/>
</dbReference>
<organism evidence="1 2">
    <name type="scientific">Cutibacterium modestum</name>
    <dbReference type="NCBI Taxonomy" id="2559073"/>
    <lineage>
        <taxon>Bacteria</taxon>
        <taxon>Bacillati</taxon>
        <taxon>Actinomycetota</taxon>
        <taxon>Actinomycetes</taxon>
        <taxon>Propionibacteriales</taxon>
        <taxon>Propionibacteriaceae</taxon>
        <taxon>Cutibacterium</taxon>
    </lineage>
</organism>
<name>A0AAD1KNU4_9ACTN</name>
<sequence>MPLIHTIAHAKPSEDAGRIDDWLLAIPVHNNRQRVNDLLDHAIGAKRAAPLCGRSKHNRSL</sequence>